<dbReference type="PANTHER" id="PTHR34861">
    <property type="match status" value="1"/>
</dbReference>
<organism evidence="1 2">
    <name type="scientific">Monilinia fructigena</name>
    <dbReference type="NCBI Taxonomy" id="38457"/>
    <lineage>
        <taxon>Eukaryota</taxon>
        <taxon>Fungi</taxon>
        <taxon>Dikarya</taxon>
        <taxon>Ascomycota</taxon>
        <taxon>Pezizomycotina</taxon>
        <taxon>Leotiomycetes</taxon>
        <taxon>Helotiales</taxon>
        <taxon>Sclerotiniaceae</taxon>
        <taxon>Monilinia</taxon>
    </lineage>
</organism>
<accession>A0A395IWC0</accession>
<protein>
    <submittedName>
        <fullName evidence="1">Uncharacterized protein</fullName>
    </submittedName>
</protein>
<proteinExistence type="predicted"/>
<sequence length="123" mass="13453">MRQLIIIGGRYHAELPKEEPGSALEGIGRLSLLTPEIVSSAAATEIKTGKRVGLGIIPLNGPGGSGYGACFDDVYHMNPQQSSQWDGFRHYSPATEHFRPIYIPRPSLLRRTGLPKELQVVES</sequence>
<gene>
    <name evidence="1" type="ORF">DID88_002016</name>
</gene>
<dbReference type="AlphaFoldDB" id="A0A395IWC0"/>
<dbReference type="EMBL" id="QKRW01000014">
    <property type="protein sequence ID" value="RAL64542.1"/>
    <property type="molecule type" value="Genomic_DNA"/>
</dbReference>
<dbReference type="PANTHER" id="PTHR34861:SF11">
    <property type="entry name" value="CYCLASE"/>
    <property type="match status" value="1"/>
</dbReference>
<reference evidence="1 2" key="1">
    <citation type="submission" date="2018-06" db="EMBL/GenBank/DDBJ databases">
        <title>Genome Sequence of the Brown Rot Fungal Pathogen Monilinia fructigena.</title>
        <authorList>
            <person name="Landi L."/>
            <person name="De Miccolis Angelini R.M."/>
            <person name="Pollastro S."/>
            <person name="Abate D."/>
            <person name="Faretra F."/>
            <person name="Romanazzi G."/>
        </authorList>
    </citation>
    <scope>NUCLEOTIDE SEQUENCE [LARGE SCALE GENOMIC DNA]</scope>
    <source>
        <strain evidence="1 2">Mfrg269</strain>
    </source>
</reference>
<evidence type="ECO:0000313" key="2">
    <source>
        <dbReference type="Proteomes" id="UP000249056"/>
    </source>
</evidence>
<comment type="caution">
    <text evidence="1">The sequence shown here is derived from an EMBL/GenBank/DDBJ whole genome shotgun (WGS) entry which is preliminary data.</text>
</comment>
<evidence type="ECO:0000313" key="1">
    <source>
        <dbReference type="EMBL" id="RAL64542.1"/>
    </source>
</evidence>
<dbReference type="Proteomes" id="UP000249056">
    <property type="component" value="Unassembled WGS sequence"/>
</dbReference>
<name>A0A395IWC0_9HELO</name>
<dbReference type="OrthoDB" id="5396at2759"/>
<keyword evidence="2" id="KW-1185">Reference proteome</keyword>